<protein>
    <submittedName>
        <fullName evidence="1">Uncharacterized protein</fullName>
    </submittedName>
</protein>
<reference evidence="1" key="1">
    <citation type="submission" date="2022-08" db="EMBL/GenBank/DDBJ databases">
        <title>Genome Sequence of Lecanicillium fungicola.</title>
        <authorList>
            <person name="Buettner E."/>
        </authorList>
    </citation>
    <scope>NUCLEOTIDE SEQUENCE</scope>
    <source>
        <strain evidence="1">Babe33</strain>
    </source>
</reference>
<gene>
    <name evidence="1" type="ORF">NQ176_g4469</name>
</gene>
<evidence type="ECO:0000313" key="1">
    <source>
        <dbReference type="EMBL" id="KAJ2977263.1"/>
    </source>
</evidence>
<accession>A0ACC1NE06</accession>
<dbReference type="EMBL" id="JANJQO010000489">
    <property type="protein sequence ID" value="KAJ2977263.1"/>
    <property type="molecule type" value="Genomic_DNA"/>
</dbReference>
<evidence type="ECO:0000313" key="2">
    <source>
        <dbReference type="Proteomes" id="UP001143910"/>
    </source>
</evidence>
<name>A0ACC1NE06_9HYPO</name>
<sequence>MWSHKVSWAVTILLIAQATVGSKPFGSPGAGNWHTKTARGGDGINEYNFSVPVDHFHNDTQYEPHSNDFFPLRYFLKTSYYKPGGPVIVIASGEFSADFRAPYLDDGIGNLLAKATGGVVLALEHRYYGTSFPVSDLSLANYRFLTTEQAVADVAYFAQHVQFPGLEHLNLTSHTTPWIIYGGSYAGAFAAFTRKLYPDVYWGAISSSGVTEAVYDFWAYNEAARLFAPGNCGPVMSKLTHVVDTALFSGSGGKVSTVKQLFGYNSSVPNDQFGSSIAHPSGGLQGESWVEGESDTSLETYCVSITANTLQYPDMEGNRSTAEQLVRDAGYTAGEATQLLNYVGAQRQNSISARSNKAQLYQRSTPVSDTNSWFYQTCTQWGYFISGSGVPQDILGILSRAVTVEFIASGCNDTFGITTPPNVDSINRLGGIEFSYPRVAIVDGKQDPWRAATPHKIGANANRKSTTEQPFVLIDPATHHWDEFDVPASEYKPGYPPKQIVDVHSQEVAFVMAWLAEFYKPTKYN</sequence>
<organism evidence="1 2">
    <name type="scientific">Zarea fungicola</name>
    <dbReference type="NCBI Taxonomy" id="93591"/>
    <lineage>
        <taxon>Eukaryota</taxon>
        <taxon>Fungi</taxon>
        <taxon>Dikarya</taxon>
        <taxon>Ascomycota</taxon>
        <taxon>Pezizomycotina</taxon>
        <taxon>Sordariomycetes</taxon>
        <taxon>Hypocreomycetidae</taxon>
        <taxon>Hypocreales</taxon>
        <taxon>Cordycipitaceae</taxon>
        <taxon>Zarea</taxon>
    </lineage>
</organism>
<dbReference type="Proteomes" id="UP001143910">
    <property type="component" value="Unassembled WGS sequence"/>
</dbReference>
<keyword evidence="2" id="KW-1185">Reference proteome</keyword>
<proteinExistence type="predicted"/>
<comment type="caution">
    <text evidence="1">The sequence shown here is derived from an EMBL/GenBank/DDBJ whole genome shotgun (WGS) entry which is preliminary data.</text>
</comment>